<evidence type="ECO:0000313" key="2">
    <source>
        <dbReference type="Ensembl" id="ENSMGAP00000033276.1"/>
    </source>
</evidence>
<keyword evidence="3" id="KW-1185">Reference proteome</keyword>
<keyword evidence="1" id="KW-1133">Transmembrane helix</keyword>
<proteinExistence type="predicted"/>
<protein>
    <submittedName>
        <fullName evidence="2">Uncharacterized protein</fullName>
    </submittedName>
</protein>
<dbReference type="AlphaFoldDB" id="A0A803YNC8"/>
<feature type="transmembrane region" description="Helical" evidence="1">
    <location>
        <begin position="138"/>
        <end position="157"/>
    </location>
</feature>
<feature type="transmembrane region" description="Helical" evidence="1">
    <location>
        <begin position="97"/>
        <end position="117"/>
    </location>
</feature>
<evidence type="ECO:0000313" key="3">
    <source>
        <dbReference type="Proteomes" id="UP000001645"/>
    </source>
</evidence>
<evidence type="ECO:0000256" key="1">
    <source>
        <dbReference type="SAM" id="Phobius"/>
    </source>
</evidence>
<reference evidence="2" key="2">
    <citation type="submission" date="2025-08" db="UniProtKB">
        <authorList>
            <consortium name="Ensembl"/>
        </authorList>
    </citation>
    <scope>IDENTIFICATION</scope>
</reference>
<dbReference type="InParanoid" id="A0A803YNC8"/>
<reference evidence="2" key="3">
    <citation type="submission" date="2025-09" db="UniProtKB">
        <authorList>
            <consortium name="Ensembl"/>
        </authorList>
    </citation>
    <scope>IDENTIFICATION</scope>
</reference>
<sequence length="167" mass="18990">GKDLKRYVPREFMTFRSYILYAYAKKGTESLSGKGKASSRTACALGKSESSNYFLQATPCKQMGKKMLLVNLSFSVAFLGCWLSFRFLGPAKVLKLLQLQCFLSCIFYHIMKVLTLAQNMAIIHGYIKPFSLQYQKPFFYITIVLIGHPQILLYPFSSGLQQKVIIN</sequence>
<keyword evidence="1" id="KW-0812">Transmembrane</keyword>
<accession>A0A803YNC8</accession>
<name>A0A803YNC8_MELGA</name>
<reference evidence="2 3" key="1">
    <citation type="journal article" date="2010" name="PLoS Biol.">
        <title>Multi-platform next-generation sequencing of the domestic turkey (Meleagris gallopavo): genome assembly and analysis.</title>
        <authorList>
            <person name="Dalloul R.A."/>
            <person name="Long J.A."/>
            <person name="Zimin A.V."/>
            <person name="Aslam L."/>
            <person name="Beal K."/>
            <person name="Blomberg L.A."/>
            <person name="Bouffard P."/>
            <person name="Burt D.W."/>
            <person name="Crasta O."/>
            <person name="Crooijmans R.P."/>
            <person name="Cooper K."/>
            <person name="Coulombe R.A."/>
            <person name="De S."/>
            <person name="Delany M.E."/>
            <person name="Dodgson J.B."/>
            <person name="Dong J.J."/>
            <person name="Evans C."/>
            <person name="Frederickson K.M."/>
            <person name="Flicek P."/>
            <person name="Florea L."/>
            <person name="Folkerts O."/>
            <person name="Groenen M.A."/>
            <person name="Harkins T.T."/>
            <person name="Herrero J."/>
            <person name="Hoffmann S."/>
            <person name="Megens H.J."/>
            <person name="Jiang A."/>
            <person name="de Jong P."/>
            <person name="Kaiser P."/>
            <person name="Kim H."/>
            <person name="Kim K.W."/>
            <person name="Kim S."/>
            <person name="Langenberger D."/>
            <person name="Lee M.K."/>
            <person name="Lee T."/>
            <person name="Mane S."/>
            <person name="Marcais G."/>
            <person name="Marz M."/>
            <person name="McElroy A.P."/>
            <person name="Modise T."/>
            <person name="Nefedov M."/>
            <person name="Notredame C."/>
            <person name="Paton I.R."/>
            <person name="Payne W.S."/>
            <person name="Pertea G."/>
            <person name="Prickett D."/>
            <person name="Puiu D."/>
            <person name="Qioa D."/>
            <person name="Raineri E."/>
            <person name="Ruffier M."/>
            <person name="Salzberg S.L."/>
            <person name="Schatz M.C."/>
            <person name="Scheuring C."/>
            <person name="Schmidt C.J."/>
            <person name="Schroeder S."/>
            <person name="Searle S.M."/>
            <person name="Smith E.J."/>
            <person name="Smith J."/>
            <person name="Sonstegard T.S."/>
            <person name="Stadler P.F."/>
            <person name="Tafer H."/>
            <person name="Tu Z.J."/>
            <person name="Van Tassell C.P."/>
            <person name="Vilella A.J."/>
            <person name="Williams K.P."/>
            <person name="Yorke J.A."/>
            <person name="Zhang L."/>
            <person name="Zhang H.B."/>
            <person name="Zhang X."/>
            <person name="Zhang Y."/>
            <person name="Reed K.M."/>
        </authorList>
    </citation>
    <scope>NUCLEOTIDE SEQUENCE [LARGE SCALE GENOMIC DNA]</scope>
</reference>
<dbReference type="Proteomes" id="UP000001645">
    <property type="component" value="Chromosome 2"/>
</dbReference>
<keyword evidence="1" id="KW-0472">Membrane</keyword>
<dbReference type="Ensembl" id="ENSMGAT00000027792.1">
    <property type="protein sequence ID" value="ENSMGAP00000033276.1"/>
    <property type="gene ID" value="ENSMGAG00000021705.1"/>
</dbReference>
<feature type="transmembrane region" description="Helical" evidence="1">
    <location>
        <begin position="68"/>
        <end position="85"/>
    </location>
</feature>
<organism evidence="2 3">
    <name type="scientific">Meleagris gallopavo</name>
    <name type="common">Wild turkey</name>
    <dbReference type="NCBI Taxonomy" id="9103"/>
    <lineage>
        <taxon>Eukaryota</taxon>
        <taxon>Metazoa</taxon>
        <taxon>Chordata</taxon>
        <taxon>Craniata</taxon>
        <taxon>Vertebrata</taxon>
        <taxon>Euteleostomi</taxon>
        <taxon>Archelosauria</taxon>
        <taxon>Archosauria</taxon>
        <taxon>Dinosauria</taxon>
        <taxon>Saurischia</taxon>
        <taxon>Theropoda</taxon>
        <taxon>Coelurosauria</taxon>
        <taxon>Aves</taxon>
        <taxon>Neognathae</taxon>
        <taxon>Galloanserae</taxon>
        <taxon>Galliformes</taxon>
        <taxon>Phasianidae</taxon>
        <taxon>Meleagridinae</taxon>
        <taxon>Meleagris</taxon>
    </lineage>
</organism>